<keyword evidence="4 6" id="KW-1133">Transmembrane helix</keyword>
<feature type="domain" description="ABC transporter" evidence="7">
    <location>
        <begin position="353"/>
        <end position="402"/>
    </location>
</feature>
<gene>
    <name evidence="8" type="ORF">AVDCRST_MAG90-1717</name>
</gene>
<protein>
    <submittedName>
        <fullName evidence="8">Branched-chain amino acid transport system permease protein LivM</fullName>
    </submittedName>
</protein>
<accession>A0A6J4LJS6</accession>
<name>A0A6J4LJS6_9HYPH</name>
<feature type="transmembrane region" description="Helical" evidence="6">
    <location>
        <begin position="182"/>
        <end position="202"/>
    </location>
</feature>
<dbReference type="CDD" id="cd06581">
    <property type="entry name" value="TM_PBP1_LivM_like"/>
    <property type="match status" value="1"/>
</dbReference>
<evidence type="ECO:0000259" key="7">
    <source>
        <dbReference type="Pfam" id="PF00005"/>
    </source>
</evidence>
<feature type="transmembrane region" description="Helical" evidence="6">
    <location>
        <begin position="228"/>
        <end position="249"/>
    </location>
</feature>
<dbReference type="GO" id="GO:0016887">
    <property type="term" value="F:ATP hydrolysis activity"/>
    <property type="evidence" value="ECO:0007669"/>
    <property type="project" value="InterPro"/>
</dbReference>
<dbReference type="Gene3D" id="3.40.50.300">
    <property type="entry name" value="P-loop containing nucleotide triphosphate hydrolases"/>
    <property type="match status" value="1"/>
</dbReference>
<comment type="subcellular location">
    <subcellularLocation>
        <location evidence="1">Cell membrane</location>
        <topology evidence="1">Multi-pass membrane protein</topology>
    </subcellularLocation>
</comment>
<evidence type="ECO:0000256" key="5">
    <source>
        <dbReference type="ARBA" id="ARBA00023136"/>
    </source>
</evidence>
<dbReference type="AlphaFoldDB" id="A0A6J4LJS6"/>
<keyword evidence="5 6" id="KW-0472">Membrane</keyword>
<dbReference type="EMBL" id="CADCUC010000335">
    <property type="protein sequence ID" value="CAA9335517.1"/>
    <property type="molecule type" value="Genomic_DNA"/>
</dbReference>
<dbReference type="Pfam" id="PF02653">
    <property type="entry name" value="BPD_transp_2"/>
    <property type="match status" value="1"/>
</dbReference>
<feature type="non-terminal residue" evidence="8">
    <location>
        <position position="407"/>
    </location>
</feature>
<dbReference type="InterPro" id="IPR003439">
    <property type="entry name" value="ABC_transporter-like_ATP-bd"/>
</dbReference>
<dbReference type="GO" id="GO:0015658">
    <property type="term" value="F:branched-chain amino acid transmembrane transporter activity"/>
    <property type="evidence" value="ECO:0007669"/>
    <property type="project" value="InterPro"/>
</dbReference>
<dbReference type="Pfam" id="PF00005">
    <property type="entry name" value="ABC_tran"/>
    <property type="match status" value="1"/>
</dbReference>
<keyword evidence="3 6" id="KW-0812">Transmembrane</keyword>
<feature type="transmembrane region" description="Helical" evidence="6">
    <location>
        <begin position="137"/>
        <end position="155"/>
    </location>
</feature>
<dbReference type="PANTHER" id="PTHR30482">
    <property type="entry name" value="HIGH-AFFINITY BRANCHED-CHAIN AMINO ACID TRANSPORT SYSTEM PERMEASE"/>
    <property type="match status" value="1"/>
</dbReference>
<reference evidence="8" key="1">
    <citation type="submission" date="2020-02" db="EMBL/GenBank/DDBJ databases">
        <authorList>
            <person name="Meier V. D."/>
        </authorList>
    </citation>
    <scope>NUCLEOTIDE SEQUENCE</scope>
    <source>
        <strain evidence="8">AVDCRST_MAG90</strain>
    </source>
</reference>
<dbReference type="GO" id="GO:0005886">
    <property type="term" value="C:plasma membrane"/>
    <property type="evidence" value="ECO:0007669"/>
    <property type="project" value="UniProtKB-SubCell"/>
</dbReference>
<sequence>MTEIAVAEPASPAGRWRSGLLVLFALAALAALPFIASSTGNAAMITLATRIIILAIAAASLNLILGYGGLVSFGHAAYYGVGAYVVGILYAHLREPFLGFIPGTEQLLLTLPLAILVSGLAALVLGALSLRTSGVQFIMITLAFAQMLFFLFVSLKTYGGDDGLTVRRRNALPFLNTRDDTTFYLICLTIAVLYFGFLARIVRSRFGFVLGGIRQSERRMAAIGVPTYRYKLAAFVISGMGCGLAGALMANYMRFVSPDMMHWTQSGEFMIMVILGGVGTLLGPAVGAAVLILLETFLAAWTEHWQVPRDHRAVRTRRHRAAGRSGRGEGALIAPLLEVRGLFKRFGGLVATDDLSFAVNEGELHALIGPNGAGKTTIVSQLMGNLAPDAGEIRLAGEDITGLSTAD</sequence>
<proteinExistence type="predicted"/>
<keyword evidence="2" id="KW-1003">Cell membrane</keyword>
<feature type="transmembrane region" description="Helical" evidence="6">
    <location>
        <begin position="76"/>
        <end position="93"/>
    </location>
</feature>
<evidence type="ECO:0000256" key="6">
    <source>
        <dbReference type="SAM" id="Phobius"/>
    </source>
</evidence>
<evidence type="ECO:0000256" key="2">
    <source>
        <dbReference type="ARBA" id="ARBA00022475"/>
    </source>
</evidence>
<feature type="transmembrane region" description="Helical" evidence="6">
    <location>
        <begin position="269"/>
        <end position="294"/>
    </location>
</feature>
<feature type="transmembrane region" description="Helical" evidence="6">
    <location>
        <begin position="20"/>
        <end position="36"/>
    </location>
</feature>
<feature type="transmembrane region" description="Helical" evidence="6">
    <location>
        <begin position="113"/>
        <end position="130"/>
    </location>
</feature>
<dbReference type="GO" id="GO:0005524">
    <property type="term" value="F:ATP binding"/>
    <property type="evidence" value="ECO:0007669"/>
    <property type="project" value="InterPro"/>
</dbReference>
<evidence type="ECO:0000256" key="1">
    <source>
        <dbReference type="ARBA" id="ARBA00004651"/>
    </source>
</evidence>
<evidence type="ECO:0000256" key="4">
    <source>
        <dbReference type="ARBA" id="ARBA00022989"/>
    </source>
</evidence>
<dbReference type="InterPro" id="IPR027417">
    <property type="entry name" value="P-loop_NTPase"/>
</dbReference>
<organism evidence="8">
    <name type="scientific">uncultured Microvirga sp</name>
    <dbReference type="NCBI Taxonomy" id="412392"/>
    <lineage>
        <taxon>Bacteria</taxon>
        <taxon>Pseudomonadati</taxon>
        <taxon>Pseudomonadota</taxon>
        <taxon>Alphaproteobacteria</taxon>
        <taxon>Hyphomicrobiales</taxon>
        <taxon>Methylobacteriaceae</taxon>
        <taxon>Microvirga</taxon>
        <taxon>environmental samples</taxon>
    </lineage>
</organism>
<dbReference type="InterPro" id="IPR001851">
    <property type="entry name" value="ABC_transp_permease"/>
</dbReference>
<evidence type="ECO:0000256" key="3">
    <source>
        <dbReference type="ARBA" id="ARBA00022692"/>
    </source>
</evidence>
<evidence type="ECO:0000313" key="8">
    <source>
        <dbReference type="EMBL" id="CAA9335517.1"/>
    </source>
</evidence>
<dbReference type="PANTHER" id="PTHR30482:SF17">
    <property type="entry name" value="ABC TRANSPORTER ATP-BINDING PROTEIN"/>
    <property type="match status" value="1"/>
</dbReference>
<dbReference type="SUPFAM" id="SSF52540">
    <property type="entry name" value="P-loop containing nucleoside triphosphate hydrolases"/>
    <property type="match status" value="1"/>
</dbReference>
<dbReference type="InterPro" id="IPR043428">
    <property type="entry name" value="LivM-like"/>
</dbReference>
<feature type="transmembrane region" description="Helical" evidence="6">
    <location>
        <begin position="42"/>
        <end position="64"/>
    </location>
</feature>